<dbReference type="InterPro" id="IPR036250">
    <property type="entry name" value="AcylCo_DH-like_C"/>
</dbReference>
<evidence type="ECO:0000256" key="1">
    <source>
        <dbReference type="ARBA" id="ARBA00001974"/>
    </source>
</evidence>
<dbReference type="PANTHER" id="PTHR43884">
    <property type="entry name" value="ACYL-COA DEHYDROGENASE"/>
    <property type="match status" value="1"/>
</dbReference>
<evidence type="ECO:0000256" key="5">
    <source>
        <dbReference type="RuleBase" id="RU362125"/>
    </source>
</evidence>
<feature type="compositionally biased region" description="Basic and acidic residues" evidence="6">
    <location>
        <begin position="1"/>
        <end position="10"/>
    </location>
</feature>
<dbReference type="Gene3D" id="1.10.540.10">
    <property type="entry name" value="Acyl-CoA dehydrogenase/oxidase, N-terminal domain"/>
    <property type="match status" value="1"/>
</dbReference>
<reference evidence="10 11" key="1">
    <citation type="submission" date="2022-03" db="EMBL/GenBank/DDBJ databases">
        <title>Mucilaginibacter sp. isolated from the gut of Protaetia brevitarsis seulensis larvae.</title>
        <authorList>
            <person name="Won M."/>
            <person name="Kim S.-J."/>
            <person name="Kwon S.-W."/>
        </authorList>
    </citation>
    <scope>NUCLEOTIDE SEQUENCE [LARGE SCALE GENOMIC DNA]</scope>
    <source>
        <strain evidence="10 11">CFWR-12</strain>
    </source>
</reference>
<dbReference type="Pfam" id="PF02771">
    <property type="entry name" value="Acyl-CoA_dh_N"/>
    <property type="match status" value="1"/>
</dbReference>
<dbReference type="InterPro" id="IPR046373">
    <property type="entry name" value="Acyl-CoA_Oxase/DH_mid-dom_sf"/>
</dbReference>
<dbReference type="InterPro" id="IPR006089">
    <property type="entry name" value="Acyl-CoA_DH_CS"/>
</dbReference>
<dbReference type="RefSeq" id="WP_243555728.1">
    <property type="nucleotide sequence ID" value="NZ_CP094528.1"/>
</dbReference>
<feature type="domain" description="Acyl-CoA dehydrogenase/oxidase N-terminal" evidence="9">
    <location>
        <begin position="23"/>
        <end position="136"/>
    </location>
</feature>
<feature type="region of interest" description="Disordered" evidence="6">
    <location>
        <begin position="1"/>
        <end position="23"/>
    </location>
</feature>
<dbReference type="Gene3D" id="1.20.140.10">
    <property type="entry name" value="Butyryl-CoA Dehydrogenase, subunit A, domain 3"/>
    <property type="match status" value="1"/>
</dbReference>
<evidence type="ECO:0000256" key="4">
    <source>
        <dbReference type="ARBA" id="ARBA00022827"/>
    </source>
</evidence>
<keyword evidence="11" id="KW-1185">Reference proteome</keyword>
<dbReference type="Gene3D" id="2.40.110.10">
    <property type="entry name" value="Butyryl-CoA Dehydrogenase, subunit A, domain 2"/>
    <property type="match status" value="1"/>
</dbReference>
<dbReference type="Pfam" id="PF00441">
    <property type="entry name" value="Acyl-CoA_dh_1"/>
    <property type="match status" value="1"/>
</dbReference>
<evidence type="ECO:0000259" key="9">
    <source>
        <dbReference type="Pfam" id="PF02771"/>
    </source>
</evidence>
<evidence type="ECO:0000313" key="11">
    <source>
        <dbReference type="Proteomes" id="UP000832097"/>
    </source>
</evidence>
<comment type="similarity">
    <text evidence="2 5">Belongs to the acyl-CoA dehydrogenase family.</text>
</comment>
<dbReference type="InterPro" id="IPR037069">
    <property type="entry name" value="AcylCoA_DH/ox_N_sf"/>
</dbReference>
<sequence length="401" mass="44408">MTLADSRTEASARPAPPAPFYGEDHEAYRETVREFLRREVVPNFDRWEEERLIPRSVWKAAAEAGLYSLAIPEEYGGPGEPDYRFRMVVCEEVARTNTTSFGVGIGLQDDIITPYFLHVGNDEQRQRFLPGLASGELIGAIGMTEPGTGSDLQGIRTTAVRDGDDWILNGQKTFISSGIQADFVIAVARTDPDAGSKGFSLFIVETGMPGFERGRKLDKVGIVGQDTAELFFRDVRVPAANLVGEVGGGMAYLMQNLPLERLGIAIASQAGAEAALAWTLDYVYERRAFGQRIGDFQNTRFELAEIETEVEVARAFVEQAVLKYNAGVLSTVEASKAKWYVSELQQRVVYRCQQLFGGYGFMLEYPIGKAYRDARIQTIYGGTTEIMKEIIGRAQAARYRG</sequence>
<keyword evidence="5" id="KW-0560">Oxidoreductase</keyword>
<evidence type="ECO:0000259" key="7">
    <source>
        <dbReference type="Pfam" id="PF00441"/>
    </source>
</evidence>
<gene>
    <name evidence="10" type="ORF">MTO99_18775</name>
</gene>
<dbReference type="Pfam" id="PF02770">
    <property type="entry name" value="Acyl-CoA_dh_M"/>
    <property type="match status" value="1"/>
</dbReference>
<evidence type="ECO:0000256" key="2">
    <source>
        <dbReference type="ARBA" id="ARBA00009347"/>
    </source>
</evidence>
<name>A0ABY4C2H2_9MICO</name>
<dbReference type="InterPro" id="IPR006091">
    <property type="entry name" value="Acyl-CoA_Oxase/DH_mid-dom"/>
</dbReference>
<feature type="domain" description="Acyl-CoA dehydrogenase/oxidase C-terminal" evidence="7">
    <location>
        <begin position="247"/>
        <end position="394"/>
    </location>
</feature>
<evidence type="ECO:0000313" key="10">
    <source>
        <dbReference type="EMBL" id="UOE44173.1"/>
    </source>
</evidence>
<keyword evidence="3 5" id="KW-0285">Flavoprotein</keyword>
<dbReference type="InterPro" id="IPR009100">
    <property type="entry name" value="AcylCoA_DH/oxidase_NM_dom_sf"/>
</dbReference>
<evidence type="ECO:0000256" key="6">
    <source>
        <dbReference type="SAM" id="MobiDB-lite"/>
    </source>
</evidence>
<dbReference type="InterPro" id="IPR009075">
    <property type="entry name" value="AcylCo_DH/oxidase_C"/>
</dbReference>
<keyword evidence="4 5" id="KW-0274">FAD</keyword>
<protein>
    <submittedName>
        <fullName evidence="10">Acyl-CoA dehydrogenase family protein</fullName>
    </submittedName>
</protein>
<evidence type="ECO:0000256" key="3">
    <source>
        <dbReference type="ARBA" id="ARBA00022630"/>
    </source>
</evidence>
<dbReference type="EMBL" id="CP094528">
    <property type="protein sequence ID" value="UOE44173.1"/>
    <property type="molecule type" value="Genomic_DNA"/>
</dbReference>
<accession>A0ABY4C2H2</accession>
<dbReference type="SUPFAM" id="SSF47203">
    <property type="entry name" value="Acyl-CoA dehydrogenase C-terminal domain-like"/>
    <property type="match status" value="1"/>
</dbReference>
<feature type="domain" description="Acyl-CoA oxidase/dehydrogenase middle" evidence="8">
    <location>
        <begin position="140"/>
        <end position="235"/>
    </location>
</feature>
<dbReference type="PIRSF" id="PIRSF016578">
    <property type="entry name" value="HsaA"/>
    <property type="match status" value="1"/>
</dbReference>
<dbReference type="SUPFAM" id="SSF56645">
    <property type="entry name" value="Acyl-CoA dehydrogenase NM domain-like"/>
    <property type="match status" value="1"/>
</dbReference>
<comment type="cofactor">
    <cofactor evidence="1 5">
        <name>FAD</name>
        <dbReference type="ChEBI" id="CHEBI:57692"/>
    </cofactor>
</comment>
<proteinExistence type="inferred from homology"/>
<dbReference type="PANTHER" id="PTHR43884:SF12">
    <property type="entry name" value="ISOVALERYL-COA DEHYDROGENASE, MITOCHONDRIAL-RELATED"/>
    <property type="match status" value="1"/>
</dbReference>
<dbReference type="Proteomes" id="UP000832097">
    <property type="component" value="Chromosome"/>
</dbReference>
<dbReference type="InterPro" id="IPR013786">
    <property type="entry name" value="AcylCoA_DH/ox_N"/>
</dbReference>
<evidence type="ECO:0000259" key="8">
    <source>
        <dbReference type="Pfam" id="PF02770"/>
    </source>
</evidence>
<organism evidence="10 11">
    <name type="scientific">Agromyces larvae</name>
    <dbReference type="NCBI Taxonomy" id="2929802"/>
    <lineage>
        <taxon>Bacteria</taxon>
        <taxon>Bacillati</taxon>
        <taxon>Actinomycetota</taxon>
        <taxon>Actinomycetes</taxon>
        <taxon>Micrococcales</taxon>
        <taxon>Microbacteriaceae</taxon>
        <taxon>Agromyces</taxon>
    </lineage>
</organism>
<dbReference type="PROSITE" id="PS00073">
    <property type="entry name" value="ACYL_COA_DH_2"/>
    <property type="match status" value="1"/>
</dbReference>